<dbReference type="Proteomes" id="UP000241639">
    <property type="component" value="Unassembled WGS sequence"/>
</dbReference>
<gene>
    <name evidence="2" type="ORF">C8J48_2032</name>
</gene>
<dbReference type="GO" id="GO:0030246">
    <property type="term" value="F:carbohydrate binding"/>
    <property type="evidence" value="ECO:0007669"/>
    <property type="project" value="InterPro"/>
</dbReference>
<dbReference type="AlphaFoldDB" id="A0A2T4ZBZ3"/>
<reference evidence="2 3" key="1">
    <citation type="submission" date="2018-04" db="EMBL/GenBank/DDBJ databases">
        <title>Genomic Encyclopedia of Archaeal and Bacterial Type Strains, Phase II (KMG-II): from individual species to whole genera.</title>
        <authorList>
            <person name="Goeker M."/>
        </authorList>
    </citation>
    <scope>NUCLEOTIDE SEQUENCE [LARGE SCALE GENOMIC DNA]</scope>
    <source>
        <strain evidence="2 3">DSM 45169</strain>
    </source>
</reference>
<dbReference type="Gene3D" id="3.20.20.80">
    <property type="entry name" value="Glycosidases"/>
    <property type="match status" value="1"/>
</dbReference>
<dbReference type="EMBL" id="PZZP01000001">
    <property type="protein sequence ID" value="PTM59413.1"/>
    <property type="molecule type" value="Genomic_DNA"/>
</dbReference>
<dbReference type="Gene3D" id="2.60.120.260">
    <property type="entry name" value="Galactose-binding domain-like"/>
    <property type="match status" value="2"/>
</dbReference>
<organism evidence="2 3">
    <name type="scientific">Desmospora activa DSM 45169</name>
    <dbReference type="NCBI Taxonomy" id="1121389"/>
    <lineage>
        <taxon>Bacteria</taxon>
        <taxon>Bacillati</taxon>
        <taxon>Bacillota</taxon>
        <taxon>Bacilli</taxon>
        <taxon>Bacillales</taxon>
        <taxon>Thermoactinomycetaceae</taxon>
        <taxon>Desmospora</taxon>
    </lineage>
</organism>
<dbReference type="RefSeq" id="WP_107726385.1">
    <property type="nucleotide sequence ID" value="NZ_PZZP01000001.1"/>
</dbReference>
<evidence type="ECO:0000313" key="2">
    <source>
        <dbReference type="EMBL" id="PTM59413.1"/>
    </source>
</evidence>
<dbReference type="CDD" id="cd04081">
    <property type="entry name" value="CBM35_galactosidase-like"/>
    <property type="match status" value="1"/>
</dbReference>
<feature type="domain" description="CBM6" evidence="1">
    <location>
        <begin position="568"/>
        <end position="704"/>
    </location>
</feature>
<sequence length="708" mass="78012">MEKNKKLTVSSSAAMTKTSHPQLLVDLAENTGALKYGATGFLYGLGVDGTPTDNMLIPLKPQVTAQKAPDGLQHPTGDALQIAPQYFRAGGREIQIYMQDIYAEWPYENKGIDDYISKVETQVKKVVADPYRTRYVYVPFNEPDFIWYNTSDRFQAFLQDWKAVYQKIRSLDPTAKIAGPNWAIYHPDAMDAFMVFAKEYDVLPDVTTWHELQDNFFANWTNNYHHYREIESNLGISPCPISINEYGRSSGDLAVPGHLLQFMARFEKAKVDACLAFWTSPGSLNDLVVENNKPTGAWWLYKWYGEMTGYTVGMIPPDENAFGLQGVASLDSGKKQVRVICGGISGRANIVVHGFHSAVSFGDTVHVTVWGVDSVGVTHSGGPYLKQEGDYTVKNGQITVHMDHMKTESAYLMIITPATALTPADNRYRYEAEYANISGSATIADGFNSNGYSGTSFVEGYSGSNHASTQFVVNAEDNGYHHVTLRYAAGPLRNAPINRTIRVMLNGKHLTDLVLPGTPDWNQWNSVTIKPFLTAGINRIDFNAFTNDDSNAIHLDYIDVIPTTGTIGRYEAEAPGNTLSGTAVRTEDAAASGGQMVGWIGGGAENYLQFNDIVVPASGLYRMVVTYANGETSGSHDYNSRPVEREAAISVNGNQPFRSVFRNTFGWSNYHTTVIDVTLNSGSNTIRFFNTTGFAPNIDKIEIATAIG</sequence>
<comment type="caution">
    <text evidence="2">The sequence shown here is derived from an EMBL/GenBank/DDBJ whole genome shotgun (WGS) entry which is preliminary data.</text>
</comment>
<dbReference type="InterPro" id="IPR005084">
    <property type="entry name" value="CBM6"/>
</dbReference>
<keyword evidence="3" id="KW-1185">Reference proteome</keyword>
<name>A0A2T4ZBZ3_9BACL</name>
<proteinExistence type="predicted"/>
<dbReference type="InterPro" id="IPR017853">
    <property type="entry name" value="GH"/>
</dbReference>
<feature type="domain" description="CBM6" evidence="1">
    <location>
        <begin position="428"/>
        <end position="561"/>
    </location>
</feature>
<dbReference type="InterPro" id="IPR008979">
    <property type="entry name" value="Galactose-bd-like_sf"/>
</dbReference>
<dbReference type="PROSITE" id="PS51175">
    <property type="entry name" value="CBM6"/>
    <property type="match status" value="2"/>
</dbReference>
<dbReference type="SUPFAM" id="SSF51445">
    <property type="entry name" value="(Trans)glycosidases"/>
    <property type="match status" value="1"/>
</dbReference>
<dbReference type="SUPFAM" id="SSF49785">
    <property type="entry name" value="Galactose-binding domain-like"/>
    <property type="match status" value="2"/>
</dbReference>
<accession>A0A2T4ZBZ3</accession>
<evidence type="ECO:0000259" key="1">
    <source>
        <dbReference type="PROSITE" id="PS51175"/>
    </source>
</evidence>
<dbReference type="OrthoDB" id="9760056at2"/>
<evidence type="ECO:0000313" key="3">
    <source>
        <dbReference type="Proteomes" id="UP000241639"/>
    </source>
</evidence>
<dbReference type="CDD" id="cd04083">
    <property type="entry name" value="CBM35_Lmo2446-like"/>
    <property type="match status" value="1"/>
</dbReference>
<protein>
    <recommendedName>
        <fullName evidence="1">CBM6 domain-containing protein</fullName>
    </recommendedName>
</protein>